<dbReference type="InterPro" id="IPR001878">
    <property type="entry name" value="Znf_CCHC"/>
</dbReference>
<feature type="compositionally biased region" description="Low complexity" evidence="2">
    <location>
        <begin position="219"/>
        <end position="236"/>
    </location>
</feature>
<evidence type="ECO:0000259" key="3">
    <source>
        <dbReference type="PROSITE" id="PS50158"/>
    </source>
</evidence>
<dbReference type="InterPro" id="IPR036875">
    <property type="entry name" value="Znf_CCHC_sf"/>
</dbReference>
<dbReference type="PROSITE" id="PS50158">
    <property type="entry name" value="ZF_CCHC"/>
    <property type="match status" value="1"/>
</dbReference>
<name>A0A6D2JEG0_9BRAS</name>
<keyword evidence="5" id="KW-1185">Reference proteome</keyword>
<feature type="domain" description="CCHC-type" evidence="3">
    <location>
        <begin position="242"/>
        <end position="258"/>
    </location>
</feature>
<protein>
    <recommendedName>
        <fullName evidence="3">CCHC-type domain-containing protein</fullName>
    </recommendedName>
</protein>
<dbReference type="GO" id="GO:0008270">
    <property type="term" value="F:zinc ion binding"/>
    <property type="evidence" value="ECO:0007669"/>
    <property type="project" value="UniProtKB-KW"/>
</dbReference>
<dbReference type="GO" id="GO:0003676">
    <property type="term" value="F:nucleic acid binding"/>
    <property type="evidence" value="ECO:0007669"/>
    <property type="project" value="InterPro"/>
</dbReference>
<dbReference type="PANTHER" id="PTHR47481">
    <property type="match status" value="1"/>
</dbReference>
<feature type="compositionally biased region" description="Polar residues" evidence="2">
    <location>
        <begin position="199"/>
        <end position="218"/>
    </location>
</feature>
<proteinExistence type="predicted"/>
<dbReference type="Pfam" id="PF13976">
    <property type="entry name" value="gag_pre-integrs"/>
    <property type="match status" value="1"/>
</dbReference>
<dbReference type="SUPFAM" id="SSF57756">
    <property type="entry name" value="Retrovirus zinc finger-like domains"/>
    <property type="match status" value="1"/>
</dbReference>
<dbReference type="EMBL" id="CACVBM020001162">
    <property type="protein sequence ID" value="CAA7035750.1"/>
    <property type="molecule type" value="Genomic_DNA"/>
</dbReference>
<comment type="caution">
    <text evidence="4">The sequence shown here is derived from an EMBL/GenBank/DDBJ whole genome shotgun (WGS) entry which is preliminary data.</text>
</comment>
<dbReference type="PANTHER" id="PTHR47481:SF22">
    <property type="entry name" value="RETROTRANSPOSON GAG DOMAIN-CONTAINING PROTEIN"/>
    <property type="match status" value="1"/>
</dbReference>
<dbReference type="Proteomes" id="UP000467841">
    <property type="component" value="Unassembled WGS sequence"/>
</dbReference>
<keyword evidence="1" id="KW-0479">Metal-binding</keyword>
<evidence type="ECO:0000256" key="1">
    <source>
        <dbReference type="PROSITE-ProRule" id="PRU00047"/>
    </source>
</evidence>
<accession>A0A6D2JEG0</accession>
<keyword evidence="1" id="KW-0862">Zinc</keyword>
<evidence type="ECO:0000313" key="5">
    <source>
        <dbReference type="Proteomes" id="UP000467841"/>
    </source>
</evidence>
<dbReference type="Pfam" id="PF14223">
    <property type="entry name" value="Retrotran_gag_2"/>
    <property type="match status" value="1"/>
</dbReference>
<keyword evidence="1" id="KW-0863">Zinc-finger</keyword>
<evidence type="ECO:0000256" key="2">
    <source>
        <dbReference type="SAM" id="MobiDB-lite"/>
    </source>
</evidence>
<dbReference type="OrthoDB" id="1937754at2759"/>
<dbReference type="InterPro" id="IPR025724">
    <property type="entry name" value="GAG-pre-integrase_dom"/>
</dbReference>
<dbReference type="Pfam" id="PF22936">
    <property type="entry name" value="Pol_BBD"/>
    <property type="match status" value="1"/>
</dbReference>
<organism evidence="4 5">
    <name type="scientific">Microthlaspi erraticum</name>
    <dbReference type="NCBI Taxonomy" id="1685480"/>
    <lineage>
        <taxon>Eukaryota</taxon>
        <taxon>Viridiplantae</taxon>
        <taxon>Streptophyta</taxon>
        <taxon>Embryophyta</taxon>
        <taxon>Tracheophyta</taxon>
        <taxon>Spermatophyta</taxon>
        <taxon>Magnoliopsida</taxon>
        <taxon>eudicotyledons</taxon>
        <taxon>Gunneridae</taxon>
        <taxon>Pentapetalae</taxon>
        <taxon>rosids</taxon>
        <taxon>malvids</taxon>
        <taxon>Brassicales</taxon>
        <taxon>Brassicaceae</taxon>
        <taxon>Coluteocarpeae</taxon>
        <taxon>Microthlaspi</taxon>
    </lineage>
</organism>
<dbReference type="AlphaFoldDB" id="A0A6D2JEG0"/>
<gene>
    <name evidence="4" type="ORF">MERR_LOCUS22985</name>
</gene>
<feature type="region of interest" description="Disordered" evidence="2">
    <location>
        <begin position="199"/>
        <end position="236"/>
    </location>
</feature>
<sequence length="512" mass="56567">MSTSDNNSSPPGVTASADVITSTTTSLLNLNMSNITKLSSSNYLVSSRQVHALFDGYDNKLIYSALLGALSQTIQPLVSLASTSADVWDTLASTYAKPSRGHIKQLQHQLKQWKKGNNSINEYVQGLTSRFDQLALLGKVIDHEDKIDYVLQGLPEEYKPVIDQTEGRDTPPTLTELHEKLINHEAKLMSSSSSVSFPISANYANNRSKPGQKQGQRTNQSPQQPWNNNNNQQRGQRPYLGRCQICGVQGHSARRCPQLPTMQQPASRALLPTPPQPPAPWLPRANFAASSQQSPQLVLDTGATHHITSDLNNLTLHQPYTGGEEVIIGDGNGLPISQTGFVSLPSNTKPFSLSNVLYVPDIKKNLISVYRLCNTNQVSVKFFPAHFQVKDLNSGVPLLQGRTNEELYEWPIMKSAVRAFFATPTVKTSLSDWHSRLGHPSLPILKSIISKHSLPCSAVFPKFLSCVDCLSNKSHKLSFSQTSISSTRPLQYLFTDLWTSPVLSVNKYKHWA</sequence>
<reference evidence="4" key="1">
    <citation type="submission" date="2020-01" db="EMBL/GenBank/DDBJ databases">
        <authorList>
            <person name="Mishra B."/>
        </authorList>
    </citation>
    <scope>NUCLEOTIDE SEQUENCE [LARGE SCALE GENOMIC DNA]</scope>
</reference>
<evidence type="ECO:0000313" key="4">
    <source>
        <dbReference type="EMBL" id="CAA7035750.1"/>
    </source>
</evidence>
<dbReference type="InterPro" id="IPR054722">
    <property type="entry name" value="PolX-like_BBD"/>
</dbReference>